<dbReference type="EMBL" id="CP037901">
    <property type="protein sequence ID" value="QBP12089.1"/>
    <property type="molecule type" value="Genomic_DNA"/>
</dbReference>
<dbReference type="CDD" id="cd00865">
    <property type="entry name" value="PEBP_bact_arch"/>
    <property type="match status" value="1"/>
</dbReference>
<dbReference type="Proteomes" id="UP000253772">
    <property type="component" value="Chromosome c2"/>
</dbReference>
<dbReference type="PANTHER" id="PTHR30289">
    <property type="entry name" value="UNCHARACTERIZED PROTEIN YBCL-RELATED"/>
    <property type="match status" value="1"/>
</dbReference>
<dbReference type="InterPro" id="IPR036610">
    <property type="entry name" value="PEBP-like_sf"/>
</dbReference>
<name>A0A482IY12_9BURK</name>
<dbReference type="Gene3D" id="3.90.280.10">
    <property type="entry name" value="PEBP-like"/>
    <property type="match status" value="1"/>
</dbReference>
<dbReference type="AlphaFoldDB" id="A0A482IY12"/>
<accession>A0A482IY12</accession>
<dbReference type="Pfam" id="PF01161">
    <property type="entry name" value="PBP"/>
    <property type="match status" value="1"/>
</dbReference>
<dbReference type="GeneID" id="60823312"/>
<dbReference type="PANTHER" id="PTHR30289:SF1">
    <property type="entry name" value="PEBP (PHOSPHATIDYLETHANOLAMINE-BINDING PROTEIN) FAMILY PROTEIN"/>
    <property type="match status" value="1"/>
</dbReference>
<dbReference type="InterPro" id="IPR008914">
    <property type="entry name" value="PEBP"/>
</dbReference>
<evidence type="ECO:0000313" key="2">
    <source>
        <dbReference type="Proteomes" id="UP000253772"/>
    </source>
</evidence>
<evidence type="ECO:0000313" key="1">
    <source>
        <dbReference type="EMBL" id="QBP12089.1"/>
    </source>
</evidence>
<dbReference type="InterPro" id="IPR005247">
    <property type="entry name" value="YbhB_YbcL/LppC-like"/>
</dbReference>
<protein>
    <submittedName>
        <fullName evidence="1">YbhB/YbcL family Raf kinase inhibitor-like protein</fullName>
    </submittedName>
</protein>
<dbReference type="SUPFAM" id="SSF49777">
    <property type="entry name" value="PEBP-like"/>
    <property type="match status" value="1"/>
</dbReference>
<reference evidence="1 2" key="1">
    <citation type="submission" date="2019-03" db="EMBL/GenBank/DDBJ databases">
        <title>Comparative insights into the high quality Complete genome sequence of highly metal resistant Cupriavidus metallidurans strain BS1 isolated from a gold-copper mine.</title>
        <authorList>
            <person name="Mazhar H.S."/>
            <person name="Rensing C."/>
        </authorList>
    </citation>
    <scope>NUCLEOTIDE SEQUENCE [LARGE SCALE GENOMIC DNA]</scope>
    <source>
        <strain evidence="1 2">BS1</strain>
    </source>
</reference>
<dbReference type="RefSeq" id="WP_008644275.1">
    <property type="nucleotide sequence ID" value="NZ_CP037901.1"/>
</dbReference>
<gene>
    <name evidence="1" type="ORF">DDF84_020135</name>
</gene>
<proteinExistence type="predicted"/>
<dbReference type="OrthoDB" id="9797506at2"/>
<sequence length="188" mass="20064">MLSRLLGRLLKGRRAGEQRLAWHHPAVASAPALLELSSGSFGAGQTIPVAHAGKGVGENRSPALAWRGLPSETEELVLIIEDADAPLPRPFVHMIATGIDPNLPGLPEAAFNPPASIHAVLGRNSFGKTAYAGPRALPGHGPHRYSFQLLALNGKLHFDKPPTLPEVLAQLDRSVLARGRLDGIFERI</sequence>
<dbReference type="NCBIfam" id="TIGR00481">
    <property type="entry name" value="YbhB/YbcL family Raf kinase inhibitor-like protein"/>
    <property type="match status" value="1"/>
</dbReference>
<organism evidence="1 2">
    <name type="scientific">Cupriavidus metallidurans</name>
    <dbReference type="NCBI Taxonomy" id="119219"/>
    <lineage>
        <taxon>Bacteria</taxon>
        <taxon>Pseudomonadati</taxon>
        <taxon>Pseudomonadota</taxon>
        <taxon>Betaproteobacteria</taxon>
        <taxon>Burkholderiales</taxon>
        <taxon>Burkholderiaceae</taxon>
        <taxon>Cupriavidus</taxon>
    </lineage>
</organism>